<gene>
    <name evidence="1" type="ORF">LCGC14_1292680</name>
</gene>
<dbReference type="EMBL" id="LAZR01007467">
    <property type="protein sequence ID" value="KKM85072.1"/>
    <property type="molecule type" value="Genomic_DNA"/>
</dbReference>
<organism evidence="1">
    <name type="scientific">marine sediment metagenome</name>
    <dbReference type="NCBI Taxonomy" id="412755"/>
    <lineage>
        <taxon>unclassified sequences</taxon>
        <taxon>metagenomes</taxon>
        <taxon>ecological metagenomes</taxon>
    </lineage>
</organism>
<comment type="caution">
    <text evidence="1">The sequence shown here is derived from an EMBL/GenBank/DDBJ whole genome shotgun (WGS) entry which is preliminary data.</text>
</comment>
<dbReference type="AlphaFoldDB" id="A0A0F9NUU2"/>
<sequence length="128" mass="15333">ETDYFPGIKGIGPKKGLKYIKQHKNIETIISCEKDKYDFTTLSREKIKEVRKIFLLPDVNETENEFFWNSPHKSKIYYLLCEEHHLNKERVSKNLEKLTDSYGKCKSYFEHKREETKPIQLTIDLNFN</sequence>
<dbReference type="Gene3D" id="1.10.150.20">
    <property type="entry name" value="5' to 3' exonuclease, C-terminal subdomain"/>
    <property type="match status" value="1"/>
</dbReference>
<reference evidence="1" key="1">
    <citation type="journal article" date="2015" name="Nature">
        <title>Complex archaea that bridge the gap between prokaryotes and eukaryotes.</title>
        <authorList>
            <person name="Spang A."/>
            <person name="Saw J.H."/>
            <person name="Jorgensen S.L."/>
            <person name="Zaremba-Niedzwiedzka K."/>
            <person name="Martijn J."/>
            <person name="Lind A.E."/>
            <person name="van Eijk R."/>
            <person name="Schleper C."/>
            <person name="Guy L."/>
            <person name="Ettema T.J."/>
        </authorList>
    </citation>
    <scope>NUCLEOTIDE SEQUENCE</scope>
</reference>
<evidence type="ECO:0008006" key="2">
    <source>
        <dbReference type="Google" id="ProtNLM"/>
    </source>
</evidence>
<evidence type="ECO:0000313" key="1">
    <source>
        <dbReference type="EMBL" id="KKM85072.1"/>
    </source>
</evidence>
<feature type="non-terminal residue" evidence="1">
    <location>
        <position position="1"/>
    </location>
</feature>
<proteinExistence type="predicted"/>
<dbReference type="InterPro" id="IPR036279">
    <property type="entry name" value="5-3_exonuclease_C_sf"/>
</dbReference>
<name>A0A0F9NUU2_9ZZZZ</name>
<dbReference type="SUPFAM" id="SSF47807">
    <property type="entry name" value="5' to 3' exonuclease, C-terminal subdomain"/>
    <property type="match status" value="1"/>
</dbReference>
<protein>
    <recommendedName>
        <fullName evidence="2">5'-3' exonuclease domain-containing protein</fullName>
    </recommendedName>
</protein>
<accession>A0A0F9NUU2</accession>